<dbReference type="Gene3D" id="1.20.58.80">
    <property type="entry name" value="Phosphotransferase system, lactose/cellobiose-type IIA subunit"/>
    <property type="match status" value="1"/>
</dbReference>
<dbReference type="CDD" id="cd11344">
    <property type="entry name" value="AmyAc_GlgE_like"/>
    <property type="match status" value="1"/>
</dbReference>
<feature type="binding site" evidence="6">
    <location>
        <begin position="852"/>
        <end position="853"/>
    </location>
    <ligand>
        <name>alpha-maltose 1-phosphate</name>
        <dbReference type="ChEBI" id="CHEBI:63576"/>
    </ligand>
</feature>
<dbReference type="InterPro" id="IPR013783">
    <property type="entry name" value="Ig-like_fold"/>
</dbReference>
<evidence type="ECO:0000313" key="9">
    <source>
        <dbReference type="EMBL" id="MBR0654633.1"/>
    </source>
</evidence>
<proteinExistence type="inferred from homology"/>
<evidence type="ECO:0000256" key="4">
    <source>
        <dbReference type="ARBA" id="ARBA00023277"/>
    </source>
</evidence>
<feature type="binding site" evidence="6">
    <location>
        <position position="580"/>
    </location>
    <ligand>
        <name>alpha-maltose 1-phosphate</name>
        <dbReference type="ChEBI" id="CHEBI:63576"/>
    </ligand>
</feature>
<sequence length="984" mass="107582">MVADWTQMGAHAASLGCDAIILAAPDERARVSKIPIYQDLAPQPGASAELPDPRFDNAERDASRESVEKDVADAKARGVTGFRCLTPQLLSAADWAAIISSHSDCRFLAWTPGLPPDELASLAGAGFANVFDSLAWWDARRAWYVEEAWRLAAVAPAIATLEAPGAPRSASSHTENEREAAARLRIALAGNLGAGMLVPMGYEFGARHPLDAARGTAEEWEWLQENAPYDLSGALRDANAAIASRGTTKASLMPVSGPDTAILALLRHTAAGSQSTLILANTDPLRTLTLDPGAVPPDVSPALAGVGRLSLHGAEVRTLSLPAPTSILGASRGQDGARDAAAAPRVAIEAERPSVDDGRFAVKRTLGENVRVEVDLITDGHEKIGAVLQWRAADETEWQELRLAPSGNDRWFAEFPLLRLGAYRFRIQAWPDAFASFADGLAKNSKAGVPVTLSLEEGRLLLAKAAEGKSGPLAALATRLLAADEAERLAVLQSGETAALMAAADPRPLLAQSGEYGVDSERTAAGFAAWYELFPRSQAGDGKRHGTFADVIAQLPRIQAMGFDTLYFPPIHPIGMKARKGRNNSLTAAPDDPGSPYGIGAAEGGHDALHPELGTLEDFARLRAAAAEHGLELAIDFAIQCSLDHPWLKAHPGWFDWRPDGSLRTAENPPKKYEDIVNVDFYAEDAIPSLWLALRDVVLFWAEQGVRCFRVDNPHTKPLPFWEWMIAEVRAAYPDALFLAEAFTRPKLMYRLAKLGFSQSYTYFTWRNTKVELTDYLTELTTTAPRDFFRPHFFVNTPDINPFFLQTGGRPGHLIRAALAATLSGLWGVYQGFEYCEAAALPGREEYLNSEKYQLRAWPDRAQGDIVDEIARLNIIRKTNPAMRSHLTLEFHDAANDQVLWYRKATPDRSNVVFCAVSLDPHQVQESAVDLPLWQWSLPDDGSVEVEDLFTGERFRWQGRRQSLRIDPAVRPFAIYRIRPAEAA</sequence>
<dbReference type="Gene3D" id="2.60.40.10">
    <property type="entry name" value="Immunoglobulins"/>
    <property type="match status" value="1"/>
</dbReference>
<feature type="compositionally biased region" description="Basic and acidic residues" evidence="7">
    <location>
        <begin position="51"/>
        <end position="69"/>
    </location>
</feature>
<feature type="binding site" evidence="6">
    <location>
        <position position="713"/>
    </location>
    <ligand>
        <name>alpha-maltose 1-phosphate</name>
        <dbReference type="ChEBI" id="CHEBI:63576"/>
    </ligand>
</feature>
<dbReference type="InterPro" id="IPR021828">
    <property type="entry name" value="GlgE_dom_N/S"/>
</dbReference>
<dbReference type="Gene3D" id="2.60.40.1180">
    <property type="entry name" value="Golgi alpha-mannosidase II"/>
    <property type="match status" value="1"/>
</dbReference>
<feature type="binding site" evidence="6">
    <location>
        <position position="675"/>
    </location>
    <ligand>
        <name>alpha-maltose 1-phosphate</name>
        <dbReference type="ChEBI" id="CHEBI:63576"/>
    </ligand>
</feature>
<dbReference type="InterPro" id="IPR049171">
    <property type="entry name" value="GLGE_C"/>
</dbReference>
<dbReference type="SUPFAM" id="SSF51445">
    <property type="entry name" value="(Trans)glycosidases"/>
    <property type="match status" value="2"/>
</dbReference>
<dbReference type="InterPro" id="IPR013780">
    <property type="entry name" value="Glyco_hydro_b"/>
</dbReference>
<feature type="active site" description="Nucleophile" evidence="6">
    <location>
        <position position="712"/>
    </location>
</feature>
<reference evidence="9" key="2">
    <citation type="journal article" date="2021" name="Syst. Appl. Microbiol.">
        <title>Roseomonas hellenica sp. nov., isolated from roots of wild-growing Alkanna tinctoria.</title>
        <authorList>
            <person name="Rat A."/>
            <person name="Naranjo H.D."/>
            <person name="Lebbe L."/>
            <person name="Cnockaert M."/>
            <person name="Krigas N."/>
            <person name="Grigoriadou K."/>
            <person name="Maloupa E."/>
            <person name="Willems A."/>
        </authorList>
    </citation>
    <scope>NUCLEOTIDE SEQUENCE</scope>
    <source>
        <strain evidence="9">LMG 28251</strain>
    </source>
</reference>
<feature type="region of interest" description="Disordered" evidence="7">
    <location>
        <begin position="42"/>
        <end position="69"/>
    </location>
</feature>
<dbReference type="HAMAP" id="MF_02124">
    <property type="entry name" value="GlgE"/>
    <property type="match status" value="1"/>
</dbReference>
<keyword evidence="10" id="KW-1185">Reference proteome</keyword>
<name>A0AAF1JZW0_9PROT</name>
<keyword evidence="3 6" id="KW-0808">Transferase</keyword>
<protein>
    <recommendedName>
        <fullName evidence="6">Alpha-1,4-glucan:maltose-1-phosphate maltosyltransferase</fullName>
        <shortName evidence="6">GMPMT</shortName>
        <ecNumber evidence="6">2.4.99.16</ecNumber>
    </recommendedName>
    <alternativeName>
        <fullName evidence="6">(1-&gt;4)-alpha-D-glucan:maltose-1-phosphate alpha-D-maltosyltransferase</fullName>
    </alternativeName>
</protein>
<comment type="catalytic activity">
    <reaction evidence="5 6">
        <text>alpha-maltose 1-phosphate + [(1-&gt;4)-alpha-D-glucosyl](n) = [(1-&gt;4)-alpha-D-glucosyl](n+2) + phosphate</text>
        <dbReference type="Rhea" id="RHEA:42692"/>
        <dbReference type="Rhea" id="RHEA-COMP:9584"/>
        <dbReference type="Rhea" id="RHEA-COMP:10183"/>
        <dbReference type="ChEBI" id="CHEBI:15444"/>
        <dbReference type="ChEBI" id="CHEBI:43474"/>
        <dbReference type="ChEBI" id="CHEBI:63576"/>
        <dbReference type="EC" id="2.4.99.16"/>
    </reaction>
</comment>
<comment type="subunit">
    <text evidence="1 6">Homodimer.</text>
</comment>
<comment type="function">
    <text evidence="6">Maltosyltransferase that uses maltose 1-phosphate (M1P) as the sugar donor to elongate linear or branched alpha-(1-&gt;4)-glucans. Is involved in a branched alpha-glucan biosynthetic pathway from trehalose, together with TreS, Mak and GlgB.</text>
</comment>
<dbReference type="GO" id="GO:0004553">
    <property type="term" value="F:hydrolase activity, hydrolyzing O-glycosyl compounds"/>
    <property type="evidence" value="ECO:0007669"/>
    <property type="project" value="InterPro"/>
</dbReference>
<evidence type="ECO:0000313" key="10">
    <source>
        <dbReference type="Proteomes" id="UP001196068"/>
    </source>
</evidence>
<dbReference type="InterPro" id="IPR017853">
    <property type="entry name" value="GH"/>
</dbReference>
<accession>A0AAF1JZW0</accession>
<feature type="site" description="Transition state stabilizer" evidence="6">
    <location>
        <position position="799"/>
    </location>
</feature>
<evidence type="ECO:0000256" key="2">
    <source>
        <dbReference type="ARBA" id="ARBA00022676"/>
    </source>
</evidence>
<dbReference type="Pfam" id="PF11896">
    <property type="entry name" value="GlgE_dom_N_S"/>
    <property type="match status" value="1"/>
</dbReference>
<keyword evidence="2 6" id="KW-0328">Glycosyltransferase</keyword>
<dbReference type="GO" id="GO:0016758">
    <property type="term" value="F:hexosyltransferase activity"/>
    <property type="evidence" value="ECO:0007669"/>
    <property type="project" value="UniProtKB-UniRule"/>
</dbReference>
<dbReference type="GO" id="GO:0030979">
    <property type="term" value="P:alpha-glucan biosynthetic process"/>
    <property type="evidence" value="ECO:0007669"/>
    <property type="project" value="UniProtKB-UniRule"/>
</dbReference>
<comment type="caution">
    <text evidence="9">The sequence shown here is derived from an EMBL/GenBank/DDBJ whole genome shotgun (WGS) entry which is preliminary data.</text>
</comment>
<dbReference type="Pfam" id="PF21702">
    <property type="entry name" value="GLGE_C"/>
    <property type="match status" value="1"/>
</dbReference>
<dbReference type="InterPro" id="IPR026585">
    <property type="entry name" value="GlgE"/>
</dbReference>
<evidence type="ECO:0000259" key="8">
    <source>
        <dbReference type="SMART" id="SM00642"/>
    </source>
</evidence>
<dbReference type="AlphaFoldDB" id="A0AAF1JZW0"/>
<dbReference type="EMBL" id="JAAEDH010000005">
    <property type="protein sequence ID" value="MBR0654633.1"/>
    <property type="molecule type" value="Genomic_DNA"/>
</dbReference>
<dbReference type="Gene3D" id="3.20.20.80">
    <property type="entry name" value="Glycosidases"/>
    <property type="match status" value="2"/>
</dbReference>
<evidence type="ECO:0000256" key="1">
    <source>
        <dbReference type="ARBA" id="ARBA00011738"/>
    </source>
</evidence>
<dbReference type="InterPro" id="IPR006047">
    <property type="entry name" value="GH13_cat_dom"/>
</dbReference>
<dbReference type="SMART" id="SM00642">
    <property type="entry name" value="Aamy"/>
    <property type="match status" value="1"/>
</dbReference>
<dbReference type="PANTHER" id="PTHR47786:SF2">
    <property type="entry name" value="GLYCOSYL HYDROLASE FAMILY 13 CATALYTIC DOMAIN-CONTAINING PROTEIN"/>
    <property type="match status" value="1"/>
</dbReference>
<feature type="active site" description="Proton donor" evidence="6">
    <location>
        <position position="741"/>
    </location>
</feature>
<keyword evidence="4 6" id="KW-0119">Carbohydrate metabolism</keyword>
<reference evidence="9" key="1">
    <citation type="submission" date="2020-01" db="EMBL/GenBank/DDBJ databases">
        <authorList>
            <person name="Rat A."/>
        </authorList>
    </citation>
    <scope>NUCLEOTIDE SEQUENCE</scope>
    <source>
        <strain evidence="9">LMG 28251</strain>
    </source>
</reference>
<feature type="domain" description="Glycosyl hydrolase family 13 catalytic" evidence="8">
    <location>
        <begin position="532"/>
        <end position="877"/>
    </location>
</feature>
<dbReference type="EC" id="2.4.99.16" evidence="6"/>
<feature type="binding site" evidence="6">
    <location>
        <position position="640"/>
    </location>
    <ligand>
        <name>alpha-maltose 1-phosphate</name>
        <dbReference type="ChEBI" id="CHEBI:63576"/>
    </ligand>
</feature>
<evidence type="ECO:0000256" key="3">
    <source>
        <dbReference type="ARBA" id="ARBA00022679"/>
    </source>
</evidence>
<evidence type="ECO:0000256" key="7">
    <source>
        <dbReference type="SAM" id="MobiDB-lite"/>
    </source>
</evidence>
<organism evidence="9 10">
    <name type="scientific">Plastoroseomonas arctica</name>
    <dbReference type="NCBI Taxonomy" id="1509237"/>
    <lineage>
        <taxon>Bacteria</taxon>
        <taxon>Pseudomonadati</taxon>
        <taxon>Pseudomonadota</taxon>
        <taxon>Alphaproteobacteria</taxon>
        <taxon>Acetobacterales</taxon>
        <taxon>Acetobacteraceae</taxon>
        <taxon>Plastoroseomonas</taxon>
    </lineage>
</organism>
<evidence type="ECO:0000256" key="5">
    <source>
        <dbReference type="ARBA" id="ARBA00048735"/>
    </source>
</evidence>
<comment type="similarity">
    <text evidence="6">Belongs to the glycosyl hydrolase 13 family. GlgE subfamily.</text>
</comment>
<feature type="region of interest" description="Disordered" evidence="7">
    <location>
        <begin position="582"/>
        <end position="603"/>
    </location>
</feature>
<gene>
    <name evidence="6" type="primary">glgE</name>
    <name evidence="9" type="ORF">GXW79_06035</name>
</gene>
<evidence type="ECO:0000256" key="6">
    <source>
        <dbReference type="HAMAP-Rule" id="MF_02124"/>
    </source>
</evidence>
<dbReference type="Proteomes" id="UP001196068">
    <property type="component" value="Unassembled WGS sequence"/>
</dbReference>
<dbReference type="PANTHER" id="PTHR47786">
    <property type="entry name" value="ALPHA-1,4-GLUCAN:MALTOSE-1-PHOSPHATE MALTOSYLTRANSFERASE"/>
    <property type="match status" value="1"/>
</dbReference>